<protein>
    <submittedName>
        <fullName evidence="1">Uncharacterized protein</fullName>
    </submittedName>
</protein>
<dbReference type="Proteomes" id="UP001054945">
    <property type="component" value="Unassembled WGS sequence"/>
</dbReference>
<comment type="caution">
    <text evidence="1">The sequence shown here is derived from an EMBL/GenBank/DDBJ whole genome shotgun (WGS) entry which is preliminary data.</text>
</comment>
<dbReference type="AlphaFoldDB" id="A0AAV4MNU6"/>
<sequence>MLQLLSQKAENGSSSDTRKTVQAKLDIRTLKIGVKQVHNIRNGGIIIETETEADLDKLIQEFKLQDDLAKNFDILKTRAQETTNHLL</sequence>
<accession>A0AAV4MNU6</accession>
<dbReference type="EMBL" id="BPLR01019964">
    <property type="protein sequence ID" value="GIX73545.1"/>
    <property type="molecule type" value="Genomic_DNA"/>
</dbReference>
<evidence type="ECO:0000313" key="1">
    <source>
        <dbReference type="EMBL" id="GIX73545.1"/>
    </source>
</evidence>
<keyword evidence="2" id="KW-1185">Reference proteome</keyword>
<proteinExistence type="predicted"/>
<reference evidence="1 2" key="1">
    <citation type="submission" date="2021-06" db="EMBL/GenBank/DDBJ databases">
        <title>Caerostris extrusa draft genome.</title>
        <authorList>
            <person name="Kono N."/>
            <person name="Arakawa K."/>
        </authorList>
    </citation>
    <scope>NUCLEOTIDE SEQUENCE [LARGE SCALE GENOMIC DNA]</scope>
</reference>
<evidence type="ECO:0000313" key="2">
    <source>
        <dbReference type="Proteomes" id="UP001054945"/>
    </source>
</evidence>
<gene>
    <name evidence="1" type="ORF">CEXT_736941</name>
</gene>
<organism evidence="1 2">
    <name type="scientific">Caerostris extrusa</name>
    <name type="common">Bark spider</name>
    <name type="synonym">Caerostris bankana</name>
    <dbReference type="NCBI Taxonomy" id="172846"/>
    <lineage>
        <taxon>Eukaryota</taxon>
        <taxon>Metazoa</taxon>
        <taxon>Ecdysozoa</taxon>
        <taxon>Arthropoda</taxon>
        <taxon>Chelicerata</taxon>
        <taxon>Arachnida</taxon>
        <taxon>Araneae</taxon>
        <taxon>Araneomorphae</taxon>
        <taxon>Entelegynae</taxon>
        <taxon>Araneoidea</taxon>
        <taxon>Araneidae</taxon>
        <taxon>Caerostris</taxon>
    </lineage>
</organism>
<name>A0AAV4MNU6_CAEEX</name>